<feature type="compositionally biased region" description="Low complexity" evidence="1">
    <location>
        <begin position="54"/>
        <end position="63"/>
    </location>
</feature>
<name>A0AAE0CHD6_9CHLO</name>
<feature type="region of interest" description="Disordered" evidence="1">
    <location>
        <begin position="1"/>
        <end position="63"/>
    </location>
</feature>
<dbReference type="Gene3D" id="1.25.10.10">
    <property type="entry name" value="Leucine-rich Repeat Variant"/>
    <property type="match status" value="2"/>
</dbReference>
<keyword evidence="3" id="KW-1185">Reference proteome</keyword>
<dbReference type="InterPro" id="IPR011989">
    <property type="entry name" value="ARM-like"/>
</dbReference>
<feature type="compositionally biased region" description="Polar residues" evidence="1">
    <location>
        <begin position="30"/>
        <end position="47"/>
    </location>
</feature>
<evidence type="ECO:0000313" key="3">
    <source>
        <dbReference type="Proteomes" id="UP001190700"/>
    </source>
</evidence>
<evidence type="ECO:0000313" key="2">
    <source>
        <dbReference type="EMBL" id="KAK3253935.1"/>
    </source>
</evidence>
<dbReference type="Proteomes" id="UP001190700">
    <property type="component" value="Unassembled WGS sequence"/>
</dbReference>
<comment type="caution">
    <text evidence="2">The sequence shown here is derived from an EMBL/GenBank/DDBJ whole genome shotgun (WGS) entry which is preliminary data.</text>
</comment>
<gene>
    <name evidence="2" type="ORF">CYMTET_36835</name>
</gene>
<accession>A0AAE0CHD6</accession>
<dbReference type="SUPFAM" id="SSF48371">
    <property type="entry name" value="ARM repeat"/>
    <property type="match status" value="1"/>
</dbReference>
<feature type="compositionally biased region" description="Polar residues" evidence="1">
    <location>
        <begin position="10"/>
        <end position="22"/>
    </location>
</feature>
<protein>
    <submittedName>
        <fullName evidence="2">Uncharacterized protein</fullName>
    </submittedName>
</protein>
<dbReference type="AlphaFoldDB" id="A0AAE0CHD6"/>
<organism evidence="2 3">
    <name type="scientific">Cymbomonas tetramitiformis</name>
    <dbReference type="NCBI Taxonomy" id="36881"/>
    <lineage>
        <taxon>Eukaryota</taxon>
        <taxon>Viridiplantae</taxon>
        <taxon>Chlorophyta</taxon>
        <taxon>Pyramimonadophyceae</taxon>
        <taxon>Pyramimonadales</taxon>
        <taxon>Pyramimonadaceae</taxon>
        <taxon>Cymbomonas</taxon>
    </lineage>
</organism>
<dbReference type="InterPro" id="IPR016024">
    <property type="entry name" value="ARM-type_fold"/>
</dbReference>
<proteinExistence type="predicted"/>
<evidence type="ECO:0000256" key="1">
    <source>
        <dbReference type="SAM" id="MobiDB-lite"/>
    </source>
</evidence>
<reference evidence="2 3" key="1">
    <citation type="journal article" date="2015" name="Genome Biol. Evol.">
        <title>Comparative Genomics of a Bacterivorous Green Alga Reveals Evolutionary Causalities and Consequences of Phago-Mixotrophic Mode of Nutrition.</title>
        <authorList>
            <person name="Burns J.A."/>
            <person name="Paasch A."/>
            <person name="Narechania A."/>
            <person name="Kim E."/>
        </authorList>
    </citation>
    <scope>NUCLEOTIDE SEQUENCE [LARGE SCALE GENOMIC DNA]</scope>
    <source>
        <strain evidence="2 3">PLY_AMNH</strain>
    </source>
</reference>
<sequence length="769" mass="81511">MYAGHYNSVGMATSGPSPSSNGGVYPPSDPFSNSREIALPSQSQYTSDGALPPSGKYASSSGGGALPAPGRYTGASSPGLLNTLSVQLQQISAVLAMAPNNPLAAGRAAQKITMLATDEETLRHMLDQPGSEVVLLQLSSMVQLIAMPEDTAFEAASYALEAVRCVSSQVEGRRQILAKGSLPGRVMATRPPEEVVSGMLRDLFSALAGLVHSPGSAVLRDAVGVLKNLLAHDLVWPRLAGEPEDCVGTLVAGLCVAMRTNEVVTSSTLTNSWKTGLSGLFGGGALPPPVEASPLSYDIMAESAECMHILSANPEFVSRLLEIPNYLEQILMTLTQILQEGADSGPAGNAAMTLGNLMATGPGQMKVIRRHPKFGVLLLTIAQIFMDAQHIAGGPFIHARNRCISHLARAWASLSLNEAFGTIVGGRRDIRLEEVIRALAEVLHNKDAGIAANAVVATYRIMKMTGPEKMVKDYPEHLVAIVAGLCAGLHSPEAYVAESACAAVSLVVERGEGRTWMFERQPRMDIEKLLQGMAQLLQHTDSGAAGLAADALSAFLTGPTGEAFLNKFLQGGLPRDPRPPNVNPQGLMGFMFGSRQDPGPGDFDSDPTALFTALVNNAYHVLDSLLLGLAAVLRRPADKLAATNAAEVLCCVCAVECAWIRLMGQPFELINALLVGLVALSRCGERAAARNAAVVLHCFTLDKDGLQILQEQDRTQAKTMLLGLQEMQRSGDTTTADLATGALSNLAQLESWRARMQMLDMINTFTMKG</sequence>
<dbReference type="EMBL" id="LGRX02024549">
    <property type="protein sequence ID" value="KAK3253935.1"/>
    <property type="molecule type" value="Genomic_DNA"/>
</dbReference>